<dbReference type="InterPro" id="IPR006336">
    <property type="entry name" value="GCS2"/>
</dbReference>
<dbReference type="Gene3D" id="3.30.590.20">
    <property type="match status" value="1"/>
</dbReference>
<dbReference type="GO" id="GO:0004357">
    <property type="term" value="F:glutamate-cysteine ligase activity"/>
    <property type="evidence" value="ECO:0007669"/>
    <property type="project" value="UniProtKB-EC"/>
</dbReference>
<dbReference type="PANTHER" id="PTHR36510:SF1">
    <property type="entry name" value="GLUTAMATE--CYSTEINE LIGASE 2-RELATED"/>
    <property type="match status" value="1"/>
</dbReference>
<keyword evidence="1 5" id="KW-0436">Ligase</keyword>
<dbReference type="InterPro" id="IPR014746">
    <property type="entry name" value="Gln_synth/guanido_kin_cat_dom"/>
</dbReference>
<dbReference type="EMBL" id="LQQC01000008">
    <property type="protein sequence ID" value="KXZ58835.1"/>
    <property type="molecule type" value="Genomic_DNA"/>
</dbReference>
<evidence type="ECO:0000313" key="7">
    <source>
        <dbReference type="Proteomes" id="UP000243589"/>
    </source>
</evidence>
<dbReference type="Pfam" id="PF04107">
    <property type="entry name" value="GCS2"/>
    <property type="match status" value="1"/>
</dbReference>
<evidence type="ECO:0000256" key="2">
    <source>
        <dbReference type="ARBA" id="ARBA00022741"/>
    </source>
</evidence>
<dbReference type="NCBIfam" id="TIGR02050">
    <property type="entry name" value="gshA_cyan_rel"/>
    <property type="match status" value="1"/>
</dbReference>
<dbReference type="NCBIfam" id="NF010043">
    <property type="entry name" value="PRK13517.1-3"/>
    <property type="match status" value="1"/>
</dbReference>
<comment type="similarity">
    <text evidence="5">Belongs to the glutamate--cysteine ligase type 2 family. YbdK subfamily.</text>
</comment>
<dbReference type="GO" id="GO:0005524">
    <property type="term" value="F:ATP binding"/>
    <property type="evidence" value="ECO:0007669"/>
    <property type="project" value="UniProtKB-KW"/>
</dbReference>
<gene>
    <name evidence="6" type="primary">ybdK_2</name>
    <name evidence="6" type="ORF">Bravens_00707</name>
</gene>
<dbReference type="InterPro" id="IPR011793">
    <property type="entry name" value="YbdK"/>
</dbReference>
<protein>
    <recommendedName>
        <fullName evidence="5">Putative glutamate--cysteine ligase 2</fullName>
        <ecNumber evidence="5">6.3.2.2</ecNumber>
    </recommendedName>
    <alternativeName>
        <fullName evidence="5">Gamma-glutamylcysteine synthetase 2</fullName>
        <shortName evidence="5">GCS 2</shortName>
        <shortName evidence="5">Gamma-GCS 2</shortName>
    </alternativeName>
</protein>
<dbReference type="EC" id="6.3.2.2" evidence="5"/>
<keyword evidence="7" id="KW-1185">Reference proteome</keyword>
<organism evidence="6 7">
    <name type="scientific">Brevibacterium ravenspurgense</name>
    <dbReference type="NCBI Taxonomy" id="479117"/>
    <lineage>
        <taxon>Bacteria</taxon>
        <taxon>Bacillati</taxon>
        <taxon>Actinomycetota</taxon>
        <taxon>Actinomycetes</taxon>
        <taxon>Micrococcales</taxon>
        <taxon>Brevibacteriaceae</taxon>
        <taxon>Brevibacterium</taxon>
    </lineage>
</organism>
<evidence type="ECO:0000256" key="1">
    <source>
        <dbReference type="ARBA" id="ARBA00022598"/>
    </source>
</evidence>
<name>A0A150HA00_9MICO</name>
<evidence type="ECO:0000256" key="3">
    <source>
        <dbReference type="ARBA" id="ARBA00022840"/>
    </source>
</evidence>
<comment type="catalytic activity">
    <reaction evidence="4 5">
        <text>L-cysteine + L-glutamate + ATP = gamma-L-glutamyl-L-cysteine + ADP + phosphate + H(+)</text>
        <dbReference type="Rhea" id="RHEA:13285"/>
        <dbReference type="ChEBI" id="CHEBI:15378"/>
        <dbReference type="ChEBI" id="CHEBI:29985"/>
        <dbReference type="ChEBI" id="CHEBI:30616"/>
        <dbReference type="ChEBI" id="CHEBI:35235"/>
        <dbReference type="ChEBI" id="CHEBI:43474"/>
        <dbReference type="ChEBI" id="CHEBI:58173"/>
        <dbReference type="ChEBI" id="CHEBI:456216"/>
        <dbReference type="EC" id="6.3.2.2"/>
    </reaction>
</comment>
<keyword evidence="3 5" id="KW-0067">ATP-binding</keyword>
<dbReference type="NCBIfam" id="NF010042">
    <property type="entry name" value="PRK13517.1-2"/>
    <property type="match status" value="1"/>
</dbReference>
<dbReference type="InterPro" id="IPR050141">
    <property type="entry name" value="GCL_type2/YbdK_subfam"/>
</dbReference>
<accession>A0A150HA00</accession>
<dbReference type="PANTHER" id="PTHR36510">
    <property type="entry name" value="GLUTAMATE--CYSTEINE LIGASE 2-RELATED"/>
    <property type="match status" value="1"/>
</dbReference>
<dbReference type="PATRIC" id="fig|479117.4.peg.706"/>
<dbReference type="GO" id="GO:0042398">
    <property type="term" value="P:modified amino acid biosynthetic process"/>
    <property type="evidence" value="ECO:0007669"/>
    <property type="project" value="InterPro"/>
</dbReference>
<dbReference type="HAMAP" id="MF_01609">
    <property type="entry name" value="Glu_cys_ligase_2"/>
    <property type="match status" value="1"/>
</dbReference>
<comment type="function">
    <text evidence="5">ATP-dependent carboxylate-amine ligase which exhibits weak glutamate--cysteine ligase activity.</text>
</comment>
<reference evidence="6 7" key="1">
    <citation type="submission" date="2016-01" db="EMBL/GenBank/DDBJ databases">
        <title>Use of Whole Genome Sequencing to ascertain that Brevibacterium massiliense (Roux, Raoult 2009) is a later heterotypic synonym of Brevibacterium ravenspurgense (Mages 2008).</title>
        <authorList>
            <person name="Bernier A.-M."/>
            <person name="Burdz T."/>
            <person name="Huynh C."/>
            <person name="Pachecho A.L."/>
            <person name="Wiebe D."/>
            <person name="Bonner C."/>
            <person name="Bernard K."/>
        </authorList>
    </citation>
    <scope>NUCLEOTIDE SEQUENCE [LARGE SCALE GENOMIC DNA]</scope>
    <source>
        <strain evidence="6 7">CCUG56047</strain>
    </source>
</reference>
<dbReference type="NCBIfam" id="NF010044">
    <property type="entry name" value="PRK13517.1-4"/>
    <property type="match status" value="1"/>
</dbReference>
<dbReference type="SUPFAM" id="SSF55931">
    <property type="entry name" value="Glutamine synthetase/guanido kinase"/>
    <property type="match status" value="1"/>
</dbReference>
<dbReference type="RefSeq" id="WP_062020340.1">
    <property type="nucleotide sequence ID" value="NZ_LQQC01000008.1"/>
</dbReference>
<evidence type="ECO:0000256" key="5">
    <source>
        <dbReference type="HAMAP-Rule" id="MF_01609"/>
    </source>
</evidence>
<proteinExistence type="inferred from homology"/>
<sequence length="379" mass="42425">MLSFASSPQSTLGAEWELAIVDAEDFSLASRAPEILEALKAEGTDHLQGKIVGEMLTNTVEIVSGVQTDVAGITADLSESLDYLRSILAPRGLDVLSAGTHPFSPWWEQEVTPAYRYEELVNRTQWWGRQMLIFGVHTHVGIANRDHVMPIVRALMAYVPHLEAVSASSPYWAGHDTHYASNRAMLFQQLPTAGLPFQLKNWDEYEDYIGDMLHTGVVDSINEIRWDIRPAPGWGTVEIRVCDGIPTMAELAAVTAFVQCLVHDMSQRLDRGEELNFMPDWFHRENKWRSARYGMDTIIIENAACDERLVTDVIADEVERLAPIAEELGCSAELESMLSFARVGASYQRQKKVFEETGRMEDVAGLLVEEMRAGKPAGW</sequence>
<keyword evidence="2 5" id="KW-0547">Nucleotide-binding</keyword>
<comment type="caution">
    <text evidence="6">The sequence shown here is derived from an EMBL/GenBank/DDBJ whole genome shotgun (WGS) entry which is preliminary data.</text>
</comment>
<evidence type="ECO:0000313" key="6">
    <source>
        <dbReference type="EMBL" id="KXZ58835.1"/>
    </source>
</evidence>
<dbReference type="AlphaFoldDB" id="A0A150HA00"/>
<evidence type="ECO:0000256" key="4">
    <source>
        <dbReference type="ARBA" id="ARBA00048819"/>
    </source>
</evidence>
<dbReference type="Proteomes" id="UP000243589">
    <property type="component" value="Unassembled WGS sequence"/>
</dbReference>